<dbReference type="NCBIfam" id="NF041813">
    <property type="entry name" value="Avs2"/>
    <property type="match status" value="1"/>
</dbReference>
<evidence type="ECO:0000313" key="1">
    <source>
        <dbReference type="EMBL" id="MBD2616321.1"/>
    </source>
</evidence>
<organism evidence="1 2">
    <name type="scientific">Nostoc punctiforme FACHB-252</name>
    <dbReference type="NCBI Taxonomy" id="1357509"/>
    <lineage>
        <taxon>Bacteria</taxon>
        <taxon>Bacillati</taxon>
        <taxon>Cyanobacteriota</taxon>
        <taxon>Cyanophyceae</taxon>
        <taxon>Nostocales</taxon>
        <taxon>Nostocaceae</taxon>
        <taxon>Nostoc</taxon>
    </lineage>
</organism>
<evidence type="ECO:0000313" key="2">
    <source>
        <dbReference type="Proteomes" id="UP000606396"/>
    </source>
</evidence>
<reference evidence="1 2" key="1">
    <citation type="journal article" date="2020" name="ISME J.">
        <title>Comparative genomics reveals insights into cyanobacterial evolution and habitat adaptation.</title>
        <authorList>
            <person name="Chen M.Y."/>
            <person name="Teng W.K."/>
            <person name="Zhao L."/>
            <person name="Hu C.X."/>
            <person name="Zhou Y.K."/>
            <person name="Han B.P."/>
            <person name="Song L.R."/>
            <person name="Shu W.S."/>
        </authorList>
    </citation>
    <scope>NUCLEOTIDE SEQUENCE [LARGE SCALE GENOMIC DNA]</scope>
    <source>
        <strain evidence="1 2">FACHB-252</strain>
    </source>
</reference>
<accession>A0ABR8HLT1</accession>
<dbReference type="EMBL" id="JACJTC010000047">
    <property type="protein sequence ID" value="MBD2616321.1"/>
    <property type="molecule type" value="Genomic_DNA"/>
</dbReference>
<gene>
    <name evidence="1" type="ORF">H6G94_34675</name>
</gene>
<name>A0ABR8HLT1_NOSPU</name>
<keyword evidence="2" id="KW-1185">Reference proteome</keyword>
<sequence>MWKRLDYDDKDKLVRQAVDKLACQMAETGQPWVERGEAKQIVNQVLPPTVHQNSLLNNLLSEGLLSEDLIYTYANEEDSEPQQIDIIKFTYEKFSDHLIVRYLLNKYLDKNNPVASFNANQPLGKMLANEWEAWRYSGWIEALSVQLPEQIGQELIELAPQVKAWDIVQRAFLQSIIWRDPTKVIDVTKTYLNEIFSQEGCEEAVYNLLLTVAADPAHPFNAKFLHKHLLSLEMPDRDEWWSIYLSSQYEERGSVDRLLEWAWEAEKTHISDEAVELCGVALAWFLTTSHRYVRDRATKALVAMLHPRPHVLVKVTEQFINVNDLYVLERLYAVAYGVAMLSDKAGGVQELAGKVYEWVFKDCTPAAHILLRDYACGVIEAANHRGILSHSVDMKCCRPPYQTPWLVDIPTKEELKAYGETWEGMDDREWSRLSLYNSVMEHGDFARYVIGTNHGDFEWSSCRIGESGKKQILATRKEQYEKFLNSLTERQRNAWKRYQRTRSNIKYCKKLDAAKQREYFQKEFSSGELDNILISEEKKFLRTLGNKKKQIFNELVLPHITDPNGYKLRFNLFIAQCWILKRVFELGWAVERFGQFDRNVNYGISGREANKPERMGKKYQWIAYHEFLAYVSDNFEFIGDALLNELSQQYDGSWQLGSGTRDIDPSLLIRQLPEHKFQGKTSVWWQPVQYIFDDADKQEQINWITQESDFPNPSQLIEVIRPSDGTVWLSLEGHYRWTEEGPIEEEPYHSLRREMWFQLRSYIVHQEDKSKILQWLSDKNFMEIWMPESEQMLDVFVGEFPWASSCRVLNNDQGWISHSKFEDDFPGAIVITTTEYLREISTFDCSIDGTISALMPSAWLIKNMGIRWSGGRFNFVDSVNELVAFNPSVEEAGPSACLISKEKLTRFLAENKLEIIWTVLGERQLIGGNHQEWHGRLELSGVYQLNEGVVTGERLKSWHQTPNND</sequence>
<protein>
    <submittedName>
        <fullName evidence="1">Uncharacterized protein</fullName>
    </submittedName>
</protein>
<dbReference type="Proteomes" id="UP000606396">
    <property type="component" value="Unassembled WGS sequence"/>
</dbReference>
<comment type="caution">
    <text evidence="1">The sequence shown here is derived from an EMBL/GenBank/DDBJ whole genome shotgun (WGS) entry which is preliminary data.</text>
</comment>
<proteinExistence type="predicted"/>